<protein>
    <submittedName>
        <fullName evidence="2">Uncharacterized protein</fullName>
    </submittedName>
</protein>
<proteinExistence type="predicted"/>
<accession>A0A6A6J8M1</accession>
<gene>
    <name evidence="2" type="ORF">EI97DRAFT_238694</name>
</gene>
<name>A0A6A6J8M1_WESOR</name>
<evidence type="ECO:0000313" key="3">
    <source>
        <dbReference type="Proteomes" id="UP000800097"/>
    </source>
</evidence>
<dbReference type="RefSeq" id="XP_033649525.1">
    <property type="nucleotide sequence ID" value="XM_033794029.1"/>
</dbReference>
<dbReference type="Proteomes" id="UP000800097">
    <property type="component" value="Unassembled WGS sequence"/>
</dbReference>
<feature type="region of interest" description="Disordered" evidence="1">
    <location>
        <begin position="61"/>
        <end position="96"/>
    </location>
</feature>
<evidence type="ECO:0000256" key="1">
    <source>
        <dbReference type="SAM" id="MobiDB-lite"/>
    </source>
</evidence>
<dbReference type="AlphaFoldDB" id="A0A6A6J8M1"/>
<sequence>MEDDEDNGKCCISASKSSHKIPGSSETANLRGREGIRQSWRLGKVAPRGIGLKTWMRRDIRQNSTARTKENGGYKKSVHSMNAEGGGRQGDADCHTGPAAKSYEYGLVPSQHAPLSKKPIRSDRPYTEISVSKKNRRSRTVGKPFQRSCHWSTMIMDFFASGIRTSLCNLQAAG</sequence>
<keyword evidence="3" id="KW-1185">Reference proteome</keyword>
<organism evidence="2 3">
    <name type="scientific">Westerdykella ornata</name>
    <dbReference type="NCBI Taxonomy" id="318751"/>
    <lineage>
        <taxon>Eukaryota</taxon>
        <taxon>Fungi</taxon>
        <taxon>Dikarya</taxon>
        <taxon>Ascomycota</taxon>
        <taxon>Pezizomycotina</taxon>
        <taxon>Dothideomycetes</taxon>
        <taxon>Pleosporomycetidae</taxon>
        <taxon>Pleosporales</taxon>
        <taxon>Sporormiaceae</taxon>
        <taxon>Westerdykella</taxon>
    </lineage>
</organism>
<feature type="region of interest" description="Disordered" evidence="1">
    <location>
        <begin position="110"/>
        <end position="143"/>
    </location>
</feature>
<evidence type="ECO:0000313" key="2">
    <source>
        <dbReference type="EMBL" id="KAF2271986.1"/>
    </source>
</evidence>
<feature type="region of interest" description="Disordered" evidence="1">
    <location>
        <begin position="1"/>
        <end position="32"/>
    </location>
</feature>
<dbReference type="GeneID" id="54547204"/>
<feature type="compositionally biased region" description="Basic and acidic residues" evidence="1">
    <location>
        <begin position="61"/>
        <end position="73"/>
    </location>
</feature>
<dbReference type="EMBL" id="ML986529">
    <property type="protein sequence ID" value="KAF2271986.1"/>
    <property type="molecule type" value="Genomic_DNA"/>
</dbReference>
<reference evidence="2" key="1">
    <citation type="journal article" date="2020" name="Stud. Mycol.">
        <title>101 Dothideomycetes genomes: a test case for predicting lifestyles and emergence of pathogens.</title>
        <authorList>
            <person name="Haridas S."/>
            <person name="Albert R."/>
            <person name="Binder M."/>
            <person name="Bloem J."/>
            <person name="Labutti K."/>
            <person name="Salamov A."/>
            <person name="Andreopoulos B."/>
            <person name="Baker S."/>
            <person name="Barry K."/>
            <person name="Bills G."/>
            <person name="Bluhm B."/>
            <person name="Cannon C."/>
            <person name="Castanera R."/>
            <person name="Culley D."/>
            <person name="Daum C."/>
            <person name="Ezra D."/>
            <person name="Gonzalez J."/>
            <person name="Henrissat B."/>
            <person name="Kuo A."/>
            <person name="Liang C."/>
            <person name="Lipzen A."/>
            <person name="Lutzoni F."/>
            <person name="Magnuson J."/>
            <person name="Mondo S."/>
            <person name="Nolan M."/>
            <person name="Ohm R."/>
            <person name="Pangilinan J."/>
            <person name="Park H.-J."/>
            <person name="Ramirez L."/>
            <person name="Alfaro M."/>
            <person name="Sun H."/>
            <person name="Tritt A."/>
            <person name="Yoshinaga Y."/>
            <person name="Zwiers L.-H."/>
            <person name="Turgeon B."/>
            <person name="Goodwin S."/>
            <person name="Spatafora J."/>
            <person name="Crous P."/>
            <person name="Grigoriev I."/>
        </authorList>
    </citation>
    <scope>NUCLEOTIDE SEQUENCE</scope>
    <source>
        <strain evidence="2">CBS 379.55</strain>
    </source>
</reference>